<proteinExistence type="predicted"/>
<sequence>MRQLQPHLKILALGMLGLLVACGQQPTTDPLSKADAQKLKDSLVQSNKYLVAAIASPSGVVTTNTAGGLSLPSPVANLILASGLPPQSINCTASETPPKAQQQDLDNDKIPLQATYRVDCTVGDTRLRGGIVLRDKDDNNPASGYTIDTDQYELTLNTGKSNESGVKLDLDLDVTWNNPNYAVRYNFNFEIYGSDGRFGTTYAYTATYVPDNAQTPFAAGTFNYEGSLDFRTATKLYRLTGKATDLKFSNTCKETFVGGSWNLEDTRGNKLLVVYNACNNVTVTYNGEAL</sequence>
<accession>A0A511R6D0</accession>
<evidence type="ECO:0008006" key="4">
    <source>
        <dbReference type="Google" id="ProtNLM"/>
    </source>
</evidence>
<gene>
    <name evidence="2" type="ORF">MHY01S_33450</name>
</gene>
<name>A0A511R6D0_9DEIN</name>
<evidence type="ECO:0000313" key="2">
    <source>
        <dbReference type="EMBL" id="GEM85179.1"/>
    </source>
</evidence>
<keyword evidence="1" id="KW-0732">Signal</keyword>
<dbReference type="EMBL" id="BJXL01000186">
    <property type="protein sequence ID" value="GEM85179.1"/>
    <property type="molecule type" value="Genomic_DNA"/>
</dbReference>
<dbReference type="OrthoDB" id="34207at2"/>
<evidence type="ECO:0000313" key="3">
    <source>
        <dbReference type="Proteomes" id="UP000321197"/>
    </source>
</evidence>
<feature type="chain" id="PRO_5021991206" description="Lipoprotein" evidence="1">
    <location>
        <begin position="24"/>
        <end position="290"/>
    </location>
</feature>
<reference evidence="2 3" key="1">
    <citation type="submission" date="2019-07" db="EMBL/GenBank/DDBJ databases">
        <title>Whole genome shotgun sequence of Meiothermus hypogaeus NBRC 106114.</title>
        <authorList>
            <person name="Hosoyama A."/>
            <person name="Uohara A."/>
            <person name="Ohji S."/>
            <person name="Ichikawa N."/>
        </authorList>
    </citation>
    <scope>NUCLEOTIDE SEQUENCE [LARGE SCALE GENOMIC DNA]</scope>
    <source>
        <strain evidence="2 3">NBRC 106114</strain>
    </source>
</reference>
<dbReference type="AlphaFoldDB" id="A0A511R6D0"/>
<evidence type="ECO:0000256" key="1">
    <source>
        <dbReference type="SAM" id="SignalP"/>
    </source>
</evidence>
<dbReference type="PROSITE" id="PS51257">
    <property type="entry name" value="PROKAR_LIPOPROTEIN"/>
    <property type="match status" value="1"/>
</dbReference>
<comment type="caution">
    <text evidence="2">The sequence shown here is derived from an EMBL/GenBank/DDBJ whole genome shotgun (WGS) entry which is preliminary data.</text>
</comment>
<dbReference type="Proteomes" id="UP000321197">
    <property type="component" value="Unassembled WGS sequence"/>
</dbReference>
<organism evidence="2 3">
    <name type="scientific">Meiothermus hypogaeus NBRC 106114</name>
    <dbReference type="NCBI Taxonomy" id="1227553"/>
    <lineage>
        <taxon>Bacteria</taxon>
        <taxon>Thermotogati</taxon>
        <taxon>Deinococcota</taxon>
        <taxon>Deinococci</taxon>
        <taxon>Thermales</taxon>
        <taxon>Thermaceae</taxon>
        <taxon>Meiothermus</taxon>
    </lineage>
</organism>
<protein>
    <recommendedName>
        <fullName evidence="4">Lipoprotein</fullName>
    </recommendedName>
</protein>
<feature type="signal peptide" evidence="1">
    <location>
        <begin position="1"/>
        <end position="23"/>
    </location>
</feature>
<dbReference type="RefSeq" id="WP_119339573.1">
    <property type="nucleotide sequence ID" value="NZ_BJXL01000186.1"/>
</dbReference>